<dbReference type="EMBL" id="AUZX01014054">
    <property type="protein sequence ID" value="EQD33412.1"/>
    <property type="molecule type" value="Genomic_DNA"/>
</dbReference>
<dbReference type="GO" id="GO:0006307">
    <property type="term" value="P:DNA alkylation repair"/>
    <property type="evidence" value="ECO:0007669"/>
    <property type="project" value="TreeGrafter"/>
</dbReference>
<feature type="non-terminal residue" evidence="3">
    <location>
        <position position="1"/>
    </location>
</feature>
<dbReference type="AlphaFoldDB" id="T0YNC0"/>
<evidence type="ECO:0000256" key="1">
    <source>
        <dbReference type="ARBA" id="ARBA00022763"/>
    </source>
</evidence>
<dbReference type="GO" id="GO:0008725">
    <property type="term" value="F:DNA-3-methyladenine glycosylase activity"/>
    <property type="evidence" value="ECO:0007669"/>
    <property type="project" value="TreeGrafter"/>
</dbReference>
<dbReference type="InterPro" id="IPR023170">
    <property type="entry name" value="HhH_base_excis_C"/>
</dbReference>
<dbReference type="GO" id="GO:0005737">
    <property type="term" value="C:cytoplasm"/>
    <property type="evidence" value="ECO:0007669"/>
    <property type="project" value="TreeGrafter"/>
</dbReference>
<dbReference type="SUPFAM" id="SSF48150">
    <property type="entry name" value="DNA-glycosylase"/>
    <property type="match status" value="1"/>
</dbReference>
<dbReference type="GO" id="GO:0043916">
    <property type="term" value="F:DNA-7-methylguanine glycosylase activity"/>
    <property type="evidence" value="ECO:0007669"/>
    <property type="project" value="TreeGrafter"/>
</dbReference>
<dbReference type="InterPro" id="IPR011257">
    <property type="entry name" value="DNA_glycosylase"/>
</dbReference>
<name>T0YNC0_9ZZZZ</name>
<comment type="caution">
    <text evidence="3">The sequence shown here is derived from an EMBL/GenBank/DDBJ whole genome shotgun (WGS) entry which is preliminary data.</text>
</comment>
<dbReference type="InterPro" id="IPR051912">
    <property type="entry name" value="Alkylbase_DNA_Glycosylase/TA"/>
</dbReference>
<keyword evidence="2" id="KW-0234">DNA repair</keyword>
<keyword evidence="1" id="KW-0227">DNA damage</keyword>
<dbReference type="PANTHER" id="PTHR43003:SF13">
    <property type="entry name" value="DNA-3-METHYLADENINE GLYCOSYLASE 2"/>
    <property type="match status" value="1"/>
</dbReference>
<proteinExistence type="predicted"/>
<dbReference type="GO" id="GO:0032131">
    <property type="term" value="F:alkylated DNA binding"/>
    <property type="evidence" value="ECO:0007669"/>
    <property type="project" value="TreeGrafter"/>
</dbReference>
<gene>
    <name evidence="3" type="ORF">B1A_19051</name>
</gene>
<accession>T0YNC0</accession>
<sequence length="114" mass="12156">RALARAVAQGALDFDAGPAEVGAGLKALPGFGEWTAQYIALRALGEPDALPSADLVLRRMAGGSSGPLSARQLEQRAESWRPWRGYATVHLWYTAGHSRTRRAESARRGTGVGK</sequence>
<dbReference type="PANTHER" id="PTHR43003">
    <property type="entry name" value="DNA-3-METHYLADENINE GLYCOSYLASE"/>
    <property type="match status" value="1"/>
</dbReference>
<reference evidence="3" key="2">
    <citation type="journal article" date="2014" name="ISME J.">
        <title>Microbial stratification in low pH oxic and suboxic macroscopic growths along an acid mine drainage.</title>
        <authorList>
            <person name="Mendez-Garcia C."/>
            <person name="Mesa V."/>
            <person name="Sprenger R.R."/>
            <person name="Richter M."/>
            <person name="Diez M.S."/>
            <person name="Solano J."/>
            <person name="Bargiela R."/>
            <person name="Golyshina O.V."/>
            <person name="Manteca A."/>
            <person name="Ramos J.L."/>
            <person name="Gallego J.R."/>
            <person name="Llorente I."/>
            <person name="Martins Dos Santos V.A."/>
            <person name="Jensen O.N."/>
            <person name="Pelaez A.I."/>
            <person name="Sanchez J."/>
            <person name="Ferrer M."/>
        </authorList>
    </citation>
    <scope>NUCLEOTIDE SEQUENCE</scope>
</reference>
<dbReference type="GO" id="GO:0006285">
    <property type="term" value="P:base-excision repair, AP site formation"/>
    <property type="evidence" value="ECO:0007669"/>
    <property type="project" value="TreeGrafter"/>
</dbReference>
<dbReference type="GO" id="GO:0032993">
    <property type="term" value="C:protein-DNA complex"/>
    <property type="evidence" value="ECO:0007669"/>
    <property type="project" value="TreeGrafter"/>
</dbReference>
<organism evidence="3">
    <name type="scientific">mine drainage metagenome</name>
    <dbReference type="NCBI Taxonomy" id="410659"/>
    <lineage>
        <taxon>unclassified sequences</taxon>
        <taxon>metagenomes</taxon>
        <taxon>ecological metagenomes</taxon>
    </lineage>
</organism>
<keyword evidence="3" id="KW-0326">Glycosidase</keyword>
<dbReference type="Gene3D" id="1.10.1670.10">
    <property type="entry name" value="Helix-hairpin-Helix base-excision DNA repair enzymes (C-terminal)"/>
    <property type="match status" value="1"/>
</dbReference>
<reference evidence="3" key="1">
    <citation type="submission" date="2013-08" db="EMBL/GenBank/DDBJ databases">
        <authorList>
            <person name="Mendez C."/>
            <person name="Richter M."/>
            <person name="Ferrer M."/>
            <person name="Sanchez J."/>
        </authorList>
    </citation>
    <scope>NUCLEOTIDE SEQUENCE</scope>
</reference>
<evidence type="ECO:0000256" key="2">
    <source>
        <dbReference type="ARBA" id="ARBA00023204"/>
    </source>
</evidence>
<protein>
    <submittedName>
        <fullName evidence="3">DNA-3-methyladenine glycosidase II</fullName>
    </submittedName>
</protein>
<dbReference type="Gene3D" id="1.10.340.30">
    <property type="entry name" value="Hypothetical protein, domain 2"/>
    <property type="match status" value="1"/>
</dbReference>
<keyword evidence="3" id="KW-0378">Hydrolase</keyword>
<evidence type="ECO:0000313" key="3">
    <source>
        <dbReference type="EMBL" id="EQD33412.1"/>
    </source>
</evidence>